<keyword evidence="1" id="KW-0472">Membrane</keyword>
<reference evidence="2" key="1">
    <citation type="submission" date="2022-11" db="EMBL/GenBank/DDBJ databases">
        <authorList>
            <person name="Morgan W.R."/>
            <person name="Tartar A."/>
        </authorList>
    </citation>
    <scope>NUCLEOTIDE SEQUENCE</scope>
    <source>
        <strain evidence="2">ARSEF 373</strain>
    </source>
</reference>
<organism evidence="2 3">
    <name type="scientific">Lagenidium giganteum</name>
    <dbReference type="NCBI Taxonomy" id="4803"/>
    <lineage>
        <taxon>Eukaryota</taxon>
        <taxon>Sar</taxon>
        <taxon>Stramenopiles</taxon>
        <taxon>Oomycota</taxon>
        <taxon>Peronosporomycetes</taxon>
        <taxon>Pythiales</taxon>
        <taxon>Pythiaceae</taxon>
    </lineage>
</organism>
<dbReference type="SUPFAM" id="SSF52058">
    <property type="entry name" value="L domain-like"/>
    <property type="match status" value="1"/>
</dbReference>
<dbReference type="Gene3D" id="3.80.10.10">
    <property type="entry name" value="Ribonuclease Inhibitor"/>
    <property type="match status" value="1"/>
</dbReference>
<reference evidence="2" key="2">
    <citation type="journal article" date="2023" name="Microbiol Resour">
        <title>Decontamination and Annotation of the Draft Genome Sequence of the Oomycete Lagenidium giganteum ARSEF 373.</title>
        <authorList>
            <person name="Morgan W.R."/>
            <person name="Tartar A."/>
        </authorList>
    </citation>
    <scope>NUCLEOTIDE SEQUENCE</scope>
    <source>
        <strain evidence="2">ARSEF 373</strain>
    </source>
</reference>
<sequence>MTFSSVSIDRISAKVINDTSQAPPAPPEDTSTMTGLTAVAMTPTENPDTMRLTVSHATFRNFWCFILLFEIINGVVLVVLAYLYLSAPQPDSLVHFLRYGYLFSQAQQFLENYAQSIGVTFAVLAVFFFLNIIELIGFSIYHRRLSFGRVPPVRSTNTSKSLGEIPRWKAVLRFFKNLFEGLLTCYFSFGVRGVHFTAGLFIRESIEISLQTTQALSNSKHLSNLALNQIYGVLIFVNCVSSPILQHIYHDKPVIVRFLCLVVDFVIELWWGTVLPIWMLWPYYREFTDPSDVVANLAPENAAREVEEILILSTQAYVLAVYPFVSALLSLRGMKKLLGYVREERTWKDAVVSFKLPIPVPTRSVVRGQTIVEICGKWCHRLSHLALMAHGVFVLLSSILSSGILQSGGHLPYDCINRLHPWFTQKEACVSRKIDCAAVGIVGNKHELGQILDQFDRPSLSNLQLFNCPALEMPSEAAGFEHLTTIITNNCTIHSWDMDAAVTEANFPSLMTVKIINVTLTDVPIGLGVKEPLASNVEWIAIYQTNAYIFLDLVGDHWKDLVYLYCDDCGLNHIPDAVTHMANLQQITFWDNNITTVPDGTFQLSPDLYSFRLTQDPVTSLPDAVWHCTAWVEVFFIENTLIDAIPSWIGDHAYPSMTLYASGTPYCAAAANNSTAIPAFVSCDAKAAWDTCNLYYSFC</sequence>
<dbReference type="InterPro" id="IPR032675">
    <property type="entry name" value="LRR_dom_sf"/>
</dbReference>
<dbReference type="Proteomes" id="UP001146120">
    <property type="component" value="Unassembled WGS sequence"/>
</dbReference>
<name>A0AAV2Z2V6_9STRA</name>
<keyword evidence="3" id="KW-1185">Reference proteome</keyword>
<feature type="transmembrane region" description="Helical" evidence="1">
    <location>
        <begin position="309"/>
        <end position="331"/>
    </location>
</feature>
<dbReference type="AlphaFoldDB" id="A0AAV2Z2V6"/>
<feature type="transmembrane region" description="Helical" evidence="1">
    <location>
        <begin position="385"/>
        <end position="405"/>
    </location>
</feature>
<feature type="transmembrane region" description="Helical" evidence="1">
    <location>
        <begin position="117"/>
        <end position="141"/>
    </location>
</feature>
<dbReference type="EMBL" id="DAKRPA010000065">
    <property type="protein sequence ID" value="DBA00384.1"/>
    <property type="molecule type" value="Genomic_DNA"/>
</dbReference>
<evidence type="ECO:0000256" key="1">
    <source>
        <dbReference type="SAM" id="Phobius"/>
    </source>
</evidence>
<proteinExistence type="predicted"/>
<evidence type="ECO:0000313" key="2">
    <source>
        <dbReference type="EMBL" id="DBA00384.1"/>
    </source>
</evidence>
<evidence type="ECO:0000313" key="3">
    <source>
        <dbReference type="Proteomes" id="UP001146120"/>
    </source>
</evidence>
<feature type="transmembrane region" description="Helical" evidence="1">
    <location>
        <begin position="254"/>
        <end position="281"/>
    </location>
</feature>
<accession>A0AAV2Z2V6</accession>
<protein>
    <submittedName>
        <fullName evidence="2">Uncharacterized protein</fullName>
    </submittedName>
</protein>
<keyword evidence="1" id="KW-1133">Transmembrane helix</keyword>
<comment type="caution">
    <text evidence="2">The sequence shown here is derived from an EMBL/GenBank/DDBJ whole genome shotgun (WGS) entry which is preliminary data.</text>
</comment>
<feature type="transmembrane region" description="Helical" evidence="1">
    <location>
        <begin position="62"/>
        <end position="85"/>
    </location>
</feature>
<gene>
    <name evidence="2" type="ORF">N0F65_000569</name>
</gene>
<keyword evidence="1" id="KW-0812">Transmembrane</keyword>